<name>A0A2T3Z9R4_TRIA4</name>
<feature type="region of interest" description="Disordered" evidence="1">
    <location>
        <begin position="49"/>
        <end position="70"/>
    </location>
</feature>
<keyword evidence="2" id="KW-0472">Membrane</keyword>
<keyword evidence="2" id="KW-1133">Transmembrane helix</keyword>
<dbReference type="AlphaFoldDB" id="A0A2T3Z9R4"/>
<evidence type="ECO:0000256" key="2">
    <source>
        <dbReference type="SAM" id="Phobius"/>
    </source>
</evidence>
<organism evidence="3 4">
    <name type="scientific">Trichoderma asperellum (strain ATCC 204424 / CBS 433.97 / NBRC 101777)</name>
    <dbReference type="NCBI Taxonomy" id="1042311"/>
    <lineage>
        <taxon>Eukaryota</taxon>
        <taxon>Fungi</taxon>
        <taxon>Dikarya</taxon>
        <taxon>Ascomycota</taxon>
        <taxon>Pezizomycotina</taxon>
        <taxon>Sordariomycetes</taxon>
        <taxon>Hypocreomycetidae</taxon>
        <taxon>Hypocreales</taxon>
        <taxon>Hypocreaceae</taxon>
        <taxon>Trichoderma</taxon>
    </lineage>
</organism>
<keyword evidence="4" id="KW-1185">Reference proteome</keyword>
<accession>A0A2T3Z9R4</accession>
<evidence type="ECO:0000313" key="3">
    <source>
        <dbReference type="EMBL" id="PTB41530.1"/>
    </source>
</evidence>
<evidence type="ECO:0000313" key="4">
    <source>
        <dbReference type="Proteomes" id="UP000240493"/>
    </source>
</evidence>
<feature type="compositionally biased region" description="Polar residues" evidence="1">
    <location>
        <begin position="49"/>
        <end position="61"/>
    </location>
</feature>
<reference evidence="3 4" key="1">
    <citation type="submission" date="2016-07" db="EMBL/GenBank/DDBJ databases">
        <title>Multiple horizontal gene transfer events from other fungi enriched the ability of initially mycotrophic Trichoderma (Ascomycota) to feed on dead plant biomass.</title>
        <authorList>
            <consortium name="DOE Joint Genome Institute"/>
            <person name="Aerts A."/>
            <person name="Atanasova L."/>
            <person name="Chenthamara K."/>
            <person name="Zhang J."/>
            <person name="Grujic M."/>
            <person name="Henrissat B."/>
            <person name="Kuo A."/>
            <person name="Salamov A."/>
            <person name="Lipzen A."/>
            <person name="Labutti K."/>
            <person name="Barry K."/>
            <person name="Miao Y."/>
            <person name="Rahimi M.J."/>
            <person name="Shen Q."/>
            <person name="Grigoriev I.V."/>
            <person name="Kubicek C.P."/>
            <person name="Druzhinina I.S."/>
        </authorList>
    </citation>
    <scope>NUCLEOTIDE SEQUENCE [LARGE SCALE GENOMIC DNA]</scope>
    <source>
        <strain evidence="3 4">CBS 433.97</strain>
    </source>
</reference>
<dbReference type="EMBL" id="KZ679261">
    <property type="protein sequence ID" value="PTB41530.1"/>
    <property type="molecule type" value="Genomic_DNA"/>
</dbReference>
<proteinExistence type="predicted"/>
<keyword evidence="2" id="KW-0812">Transmembrane</keyword>
<feature type="transmembrane region" description="Helical" evidence="2">
    <location>
        <begin position="78"/>
        <end position="102"/>
    </location>
</feature>
<protein>
    <submittedName>
        <fullName evidence="3">Uncharacterized protein</fullName>
    </submittedName>
</protein>
<evidence type="ECO:0000256" key="1">
    <source>
        <dbReference type="SAM" id="MobiDB-lite"/>
    </source>
</evidence>
<dbReference type="Proteomes" id="UP000240493">
    <property type="component" value="Unassembled WGS sequence"/>
</dbReference>
<sequence length="103" mass="11222">MEIPSLALHLGPLVSHNKSHQCRAAKPTKANMPFSIKFSVYTVPCHRQTPSASRSPTQFSLGSHPPVRRPRWRATSKTHLRLICQPLAAVCTGVVAAFGIVLA</sequence>
<gene>
    <name evidence="3" type="ORF">M441DRAFT_400401</name>
</gene>